<evidence type="ECO:0000256" key="3">
    <source>
        <dbReference type="ARBA" id="ARBA00022640"/>
    </source>
</evidence>
<evidence type="ECO:0000313" key="15">
    <source>
        <dbReference type="Proteomes" id="UP001634007"/>
    </source>
</evidence>
<feature type="compositionally biased region" description="Low complexity" evidence="12">
    <location>
        <begin position="21"/>
        <end position="40"/>
    </location>
</feature>
<dbReference type="Gene3D" id="3.30.110.60">
    <property type="entry name" value="YhbY-like"/>
    <property type="match status" value="3"/>
</dbReference>
<keyword evidence="15" id="KW-1185">Reference proteome</keyword>
<dbReference type="SMART" id="SM01103">
    <property type="entry name" value="CRS1_YhbY"/>
    <property type="match status" value="3"/>
</dbReference>
<feature type="compositionally biased region" description="Basic and acidic residues" evidence="12">
    <location>
        <begin position="101"/>
        <end position="113"/>
    </location>
</feature>
<protein>
    <recommendedName>
        <fullName evidence="13">CRM domain-containing protein</fullName>
    </recommendedName>
</protein>
<keyword evidence="11" id="KW-0175">Coiled coil</keyword>
<evidence type="ECO:0000256" key="12">
    <source>
        <dbReference type="SAM" id="MobiDB-lite"/>
    </source>
</evidence>
<dbReference type="GO" id="GO:0000373">
    <property type="term" value="P:Group II intron splicing"/>
    <property type="evidence" value="ECO:0007669"/>
    <property type="project" value="UniProtKB-ARBA"/>
</dbReference>
<accession>A0ABD3KE74</accession>
<dbReference type="InterPro" id="IPR045278">
    <property type="entry name" value="CRS1/CFM2/CFM3"/>
</dbReference>
<comment type="caution">
    <text evidence="14">The sequence shown here is derived from an EMBL/GenBank/DDBJ whole genome shotgun (WGS) entry which is preliminary data.</text>
</comment>
<dbReference type="Proteomes" id="UP001634007">
    <property type="component" value="Unassembled WGS sequence"/>
</dbReference>
<evidence type="ECO:0000256" key="9">
    <source>
        <dbReference type="ARBA" id="ARBA00023274"/>
    </source>
</evidence>
<feature type="region of interest" description="Disordered" evidence="12">
    <location>
        <begin position="1"/>
        <end position="113"/>
    </location>
</feature>
<evidence type="ECO:0000256" key="1">
    <source>
        <dbReference type="ARBA" id="ARBA00004229"/>
    </source>
</evidence>
<dbReference type="FunFam" id="3.30.110.60:FF:000002">
    <property type="entry name" value="CRS2-associated factor 1, chloroplastic"/>
    <property type="match status" value="1"/>
</dbReference>
<comment type="subcellular location">
    <subcellularLocation>
        <location evidence="1">Plastid</location>
        <location evidence="1">Chloroplast</location>
    </subcellularLocation>
</comment>
<evidence type="ECO:0000259" key="13">
    <source>
        <dbReference type="PROSITE" id="PS51295"/>
    </source>
</evidence>
<proteinExistence type="predicted"/>
<dbReference type="AlphaFoldDB" id="A0ABD3KE74"/>
<evidence type="ECO:0000256" key="2">
    <source>
        <dbReference type="ARBA" id="ARBA00022528"/>
    </source>
</evidence>
<feature type="domain" description="CRM" evidence="13">
    <location>
        <begin position="633"/>
        <end position="733"/>
    </location>
</feature>
<dbReference type="EMBL" id="JBJKBG010000006">
    <property type="protein sequence ID" value="KAL3735266.1"/>
    <property type="molecule type" value="Genomic_DNA"/>
</dbReference>
<dbReference type="Pfam" id="PF01985">
    <property type="entry name" value="CRS1_YhbY"/>
    <property type="match status" value="3"/>
</dbReference>
<keyword evidence="3" id="KW-0934">Plastid</keyword>
<reference evidence="14 15" key="1">
    <citation type="submission" date="2024-11" db="EMBL/GenBank/DDBJ databases">
        <title>Chromosome-level genome assembly of Eucalyptus globulus Labill. provides insights into its genome evolution.</title>
        <authorList>
            <person name="Li X."/>
        </authorList>
    </citation>
    <scope>NUCLEOTIDE SEQUENCE [LARGE SCALE GENOMIC DNA]</scope>
    <source>
        <strain evidence="14">CL2024</strain>
        <tissue evidence="14">Fresh tender leaves</tissue>
    </source>
</reference>
<evidence type="ECO:0000256" key="11">
    <source>
        <dbReference type="SAM" id="Coils"/>
    </source>
</evidence>
<dbReference type="SUPFAM" id="SSF75471">
    <property type="entry name" value="YhbY-like"/>
    <property type="match status" value="3"/>
</dbReference>
<dbReference type="GO" id="GO:0006397">
    <property type="term" value="P:mRNA processing"/>
    <property type="evidence" value="ECO:0007669"/>
    <property type="project" value="UniProtKB-KW"/>
</dbReference>
<evidence type="ECO:0000256" key="7">
    <source>
        <dbReference type="ARBA" id="ARBA00022946"/>
    </source>
</evidence>
<dbReference type="PANTHER" id="PTHR31846:SF10">
    <property type="entry name" value="CHLOROPLASTIC GROUP IIA INTRON SPLICING FACILITATOR CRS1, CHLOROPLASTIC"/>
    <property type="match status" value="1"/>
</dbReference>
<keyword evidence="7" id="KW-0809">Transit peptide</keyword>
<dbReference type="InterPro" id="IPR035920">
    <property type="entry name" value="YhbY-like_sf"/>
</dbReference>
<keyword evidence="2" id="KW-0150">Chloroplast</keyword>
<evidence type="ECO:0000256" key="6">
    <source>
        <dbReference type="ARBA" id="ARBA00022884"/>
    </source>
</evidence>
<dbReference type="PROSITE" id="PS51295">
    <property type="entry name" value="CRM"/>
    <property type="match status" value="3"/>
</dbReference>
<gene>
    <name evidence="14" type="ORF">ACJRO7_024403</name>
</gene>
<evidence type="ECO:0000256" key="5">
    <source>
        <dbReference type="ARBA" id="ARBA00022737"/>
    </source>
</evidence>
<dbReference type="GO" id="GO:0009507">
    <property type="term" value="C:chloroplast"/>
    <property type="evidence" value="ECO:0007669"/>
    <property type="project" value="UniProtKB-SubCell"/>
</dbReference>
<name>A0ABD3KE74_EUCGL</name>
<organism evidence="14 15">
    <name type="scientific">Eucalyptus globulus</name>
    <name type="common">Tasmanian blue gum</name>
    <dbReference type="NCBI Taxonomy" id="34317"/>
    <lineage>
        <taxon>Eukaryota</taxon>
        <taxon>Viridiplantae</taxon>
        <taxon>Streptophyta</taxon>
        <taxon>Embryophyta</taxon>
        <taxon>Tracheophyta</taxon>
        <taxon>Spermatophyta</taxon>
        <taxon>Magnoliopsida</taxon>
        <taxon>eudicotyledons</taxon>
        <taxon>Gunneridae</taxon>
        <taxon>Pentapetalae</taxon>
        <taxon>rosids</taxon>
        <taxon>malvids</taxon>
        <taxon>Myrtales</taxon>
        <taxon>Myrtaceae</taxon>
        <taxon>Myrtoideae</taxon>
        <taxon>Eucalypteae</taxon>
        <taxon>Eucalyptus</taxon>
    </lineage>
</organism>
<feature type="coiled-coil region" evidence="11">
    <location>
        <begin position="581"/>
        <end position="608"/>
    </location>
</feature>
<keyword evidence="9" id="KW-0687">Ribonucleoprotein</keyword>
<keyword evidence="6 10" id="KW-0694">RNA-binding</keyword>
<dbReference type="GO" id="GO:0003723">
    <property type="term" value="F:RNA binding"/>
    <property type="evidence" value="ECO:0007669"/>
    <property type="project" value="UniProtKB-UniRule"/>
</dbReference>
<dbReference type="PANTHER" id="PTHR31846">
    <property type="entry name" value="CRS1 / YHBY (CRM) DOMAIN-CONTAINING PROTEIN"/>
    <property type="match status" value="1"/>
</dbReference>
<feature type="domain" description="CRM" evidence="13">
    <location>
        <begin position="204"/>
        <end position="300"/>
    </location>
</feature>
<evidence type="ECO:0000256" key="8">
    <source>
        <dbReference type="ARBA" id="ARBA00023187"/>
    </source>
</evidence>
<sequence length="783" mass="88139">MAATLFLSPPAFTNKPRFLASSSPSATSSPSPSSSSSSSSRVVMGEHHPTRSPDSSVSIDPGSRPSDPVRMPTAPWMRGPLLVPPREVLDLSRPRSGNRGSGDRKPEKSDRALLDRASGVRGNKAVRKIVQSIEKLAGRSEAGGGGDESGEVEFGLCLEPLKAEERKEGGARSGFGGKMPWVREGEKAVFGRAKAEKAADVAELSLEKELLGRLRKEAAKLRKWVKVKKIGVSQAVVDEIKWTWRRNELAMVKFDVPLCRNMDRAQEILEMKTGGLVIWRKKDTLVLYRGIHYPYKVFQEKDHIPANGQERLSFVCVQSNPKHVMSITPLKDNQRILDEKMKGEDGQRQSTAISIDYKACSESINGSLYERETDRLLDGLGPRFVDWWMHKPLPVDADLLPEVVPGFSPPLRLCPPNERPKLTDDELTYLRKLAHPLPTHFVLGRNRKLQGLAAAIMKLWEKSLIAKIAVKWGVPNTNNEQMADELKCLTGGILLLRNKFYIILHRGKDFLPQTLTSSIVKRELELRECQVIEEDARIKASERLAAANEPLAKACSMGTLSEFLKIQTDFQEQIRGVGEVNIRVVAEIERLKKELRQEQHKLFILKSKMSKSAKQLSKLNSGWRPAKEDTDKEMMIEEEKECLRKIGLKMDGSLVLGRRGVFDGVIEAMHQHWKHREVVKVISMQRAYPQVMCTAKLLEAETGGILVSVDKLKHGHGIIIYRGKNYKRPVKLSTEHLLTKRKALLRSLEMQRFGSLKFFANRKQRKISDLQLKLAELKDQLGQ</sequence>
<dbReference type="InterPro" id="IPR001890">
    <property type="entry name" value="RNA-binding_CRM"/>
</dbReference>
<evidence type="ECO:0000256" key="10">
    <source>
        <dbReference type="PROSITE-ProRule" id="PRU00626"/>
    </source>
</evidence>
<keyword evidence="8" id="KW-0508">mRNA splicing</keyword>
<feature type="domain" description="CRM" evidence="13">
    <location>
        <begin position="420"/>
        <end position="517"/>
    </location>
</feature>
<keyword evidence="5" id="KW-0677">Repeat</keyword>
<evidence type="ECO:0000256" key="4">
    <source>
        <dbReference type="ARBA" id="ARBA00022664"/>
    </source>
</evidence>
<evidence type="ECO:0000313" key="14">
    <source>
        <dbReference type="EMBL" id="KAL3735266.1"/>
    </source>
</evidence>
<keyword evidence="4" id="KW-0507">mRNA processing</keyword>
<dbReference type="GO" id="GO:1990904">
    <property type="term" value="C:ribonucleoprotein complex"/>
    <property type="evidence" value="ECO:0007669"/>
    <property type="project" value="UniProtKB-KW"/>
</dbReference>